<organism evidence="17 18">
    <name type="scientific">Candidatus Xenolissoclinum pacificiensis L6</name>
    <dbReference type="NCBI Taxonomy" id="1401685"/>
    <lineage>
        <taxon>Bacteria</taxon>
        <taxon>Pseudomonadati</taxon>
        <taxon>Pseudomonadota</taxon>
        <taxon>Alphaproteobacteria</taxon>
        <taxon>Rickettsiales</taxon>
        <taxon>Anaplasmataceae</taxon>
        <taxon>Candidatus Xenolissoclinum</taxon>
    </lineage>
</organism>
<evidence type="ECO:0000256" key="5">
    <source>
        <dbReference type="ARBA" id="ARBA00022723"/>
    </source>
</evidence>
<dbReference type="PROSITE" id="PS50076">
    <property type="entry name" value="DNAJ_2"/>
    <property type="match status" value="1"/>
</dbReference>
<comment type="similarity">
    <text evidence="11 13">Belongs to the DnaJ family.</text>
</comment>
<evidence type="ECO:0000256" key="8">
    <source>
        <dbReference type="ARBA" id="ARBA00022833"/>
    </source>
</evidence>
<dbReference type="SUPFAM" id="SSF57938">
    <property type="entry name" value="DnaJ/Hsp40 cysteine-rich domain"/>
    <property type="match status" value="1"/>
</dbReference>
<dbReference type="GO" id="GO:0005524">
    <property type="term" value="F:ATP binding"/>
    <property type="evidence" value="ECO:0007669"/>
    <property type="project" value="InterPro"/>
</dbReference>
<dbReference type="InterPro" id="IPR012724">
    <property type="entry name" value="DnaJ"/>
</dbReference>
<evidence type="ECO:0000313" key="17">
    <source>
        <dbReference type="EMBL" id="ETO91604.1"/>
    </source>
</evidence>
<evidence type="ECO:0000256" key="7">
    <source>
        <dbReference type="ARBA" id="ARBA00022771"/>
    </source>
</evidence>
<sequence>MSEDYYQILGVSKDADASAIKKAYYRLAREHHPDKGGKPEDFHKIKQAYDVLSNPERKANYDRFGTDDVGGATGGSSDGNFGGGAEFTDIFREFFKTNDFGRTKESASARGSDLRYDMRITYNHAYKGVTMPISYTTQVMCTPCNGTGGKNGARQVNCGVCHGSGYSRTQQGFFTIERTCGTCSGTGKVIKDVCHQCAGQGRYKKQVNLDVKIPAGVDDGSKVRVAGKGEAGWRGGDTGDLYIFITLEPHELFTREGSDLYCTVPVSMVTAALSGEIEIPTLTSNLLKIQIPRGTQNGDTIKVKGKGMKKLNYNAYGNLIVKIAVETPVDLNSNQERLLQEFADASSTSSSPKSTKFLKKVKNFWKL</sequence>
<feature type="binding site" evidence="13">
    <location>
        <position position="144"/>
    </location>
    <ligand>
        <name>Zn(2+)</name>
        <dbReference type="ChEBI" id="CHEBI:29105"/>
        <label>1</label>
    </ligand>
</feature>
<evidence type="ECO:0000256" key="1">
    <source>
        <dbReference type="ARBA" id="ARBA00004496"/>
    </source>
</evidence>
<evidence type="ECO:0000256" key="13">
    <source>
        <dbReference type="HAMAP-Rule" id="MF_01152"/>
    </source>
</evidence>
<comment type="function">
    <text evidence="13">Participates actively in the response to hyperosmotic and heat shock by preventing the aggregation of stress-denatured proteins and by disaggregating proteins, also in an autonomous, DnaK-independent fashion. Unfolded proteins bind initially to DnaJ; upon interaction with the DnaJ-bound protein, DnaK hydrolyzes its bound ATP, resulting in the formation of a stable complex. GrpE releases ADP from DnaK; ATP binding to DnaK triggers the release of the substrate protein, thus completing the reaction cycle. Several rounds of ATP-dependent interactions between DnaJ, DnaK and GrpE are required for fully efficient folding. Also involved, together with DnaK and GrpE, in the DNA replication of plasmids through activation of initiation proteins.</text>
</comment>
<dbReference type="GO" id="GO:0006260">
    <property type="term" value="P:DNA replication"/>
    <property type="evidence" value="ECO:0007669"/>
    <property type="project" value="UniProtKB-KW"/>
</dbReference>
<dbReference type="CDD" id="cd10719">
    <property type="entry name" value="DnaJ_zf"/>
    <property type="match status" value="1"/>
</dbReference>
<dbReference type="FunFam" id="2.10.230.10:FF:000002">
    <property type="entry name" value="Molecular chaperone DnaJ"/>
    <property type="match status" value="1"/>
</dbReference>
<comment type="subcellular location">
    <subcellularLocation>
        <location evidence="1 13">Cytoplasm</location>
    </subcellularLocation>
</comment>
<comment type="subunit">
    <text evidence="2 13">Homodimer.</text>
</comment>
<dbReference type="SUPFAM" id="SSF49493">
    <property type="entry name" value="HSP40/DnaJ peptide-binding domain"/>
    <property type="match status" value="2"/>
</dbReference>
<feature type="domain" description="CR-type" evidence="16">
    <location>
        <begin position="128"/>
        <end position="206"/>
    </location>
</feature>
<dbReference type="HAMAP" id="MF_01152">
    <property type="entry name" value="DnaJ"/>
    <property type="match status" value="1"/>
</dbReference>
<dbReference type="STRING" id="1401685.P857_773"/>
<feature type="domain" description="J" evidence="15">
    <location>
        <begin position="4"/>
        <end position="65"/>
    </location>
</feature>
<feature type="binding site" evidence="13">
    <location>
        <position position="194"/>
    </location>
    <ligand>
        <name>Zn(2+)</name>
        <dbReference type="ChEBI" id="CHEBI:29105"/>
        <label>1</label>
    </ligand>
</feature>
<evidence type="ECO:0000259" key="16">
    <source>
        <dbReference type="PROSITE" id="PS51188"/>
    </source>
</evidence>
<dbReference type="GO" id="GO:0031072">
    <property type="term" value="F:heat shock protein binding"/>
    <property type="evidence" value="ECO:0007669"/>
    <property type="project" value="InterPro"/>
</dbReference>
<keyword evidence="4 13" id="KW-0235">DNA replication</keyword>
<evidence type="ECO:0000256" key="12">
    <source>
        <dbReference type="ARBA" id="ARBA00067609"/>
    </source>
</evidence>
<dbReference type="NCBIfam" id="NF008035">
    <property type="entry name" value="PRK10767.1"/>
    <property type="match status" value="1"/>
</dbReference>
<dbReference type="InterPro" id="IPR036410">
    <property type="entry name" value="HSP_DnaJ_Cys-rich_dom_sf"/>
</dbReference>
<feature type="binding site" evidence="13">
    <location>
        <position position="180"/>
    </location>
    <ligand>
        <name>Zn(2+)</name>
        <dbReference type="ChEBI" id="CHEBI:29105"/>
        <label>2</label>
    </ligand>
</feature>
<dbReference type="InterPro" id="IPR036869">
    <property type="entry name" value="J_dom_sf"/>
</dbReference>
<dbReference type="PANTHER" id="PTHR43096">
    <property type="entry name" value="DNAJ HOMOLOG 1, MITOCHONDRIAL-RELATED"/>
    <property type="match status" value="1"/>
</dbReference>
<protein>
    <recommendedName>
        <fullName evidence="12 13">Chaperone protein DnaJ</fullName>
    </recommendedName>
</protein>
<feature type="binding site" evidence="13">
    <location>
        <position position="158"/>
    </location>
    <ligand>
        <name>Zn(2+)</name>
        <dbReference type="ChEBI" id="CHEBI:29105"/>
        <label>2</label>
    </ligand>
</feature>
<dbReference type="PROSITE" id="PS51188">
    <property type="entry name" value="ZF_CR"/>
    <property type="match status" value="1"/>
</dbReference>
<dbReference type="CDD" id="cd06257">
    <property type="entry name" value="DnaJ"/>
    <property type="match status" value="1"/>
</dbReference>
<dbReference type="CDD" id="cd10747">
    <property type="entry name" value="DnaJ_C"/>
    <property type="match status" value="1"/>
</dbReference>
<feature type="repeat" description="CXXCXGXG motif" evidence="13">
    <location>
        <begin position="180"/>
        <end position="187"/>
    </location>
</feature>
<evidence type="ECO:0000256" key="11">
    <source>
        <dbReference type="ARBA" id="ARBA00061004"/>
    </source>
</evidence>
<feature type="repeat" description="CXXCXGXG motif" evidence="13">
    <location>
        <begin position="194"/>
        <end position="201"/>
    </location>
</feature>
<keyword evidence="9 13" id="KW-0346">Stress response</keyword>
<dbReference type="InterPro" id="IPR001305">
    <property type="entry name" value="HSP_DnaJ_Cys-rich_dom"/>
</dbReference>
<dbReference type="PRINTS" id="PR00625">
    <property type="entry name" value="JDOMAIN"/>
</dbReference>
<feature type="repeat" description="CXXCXGXG motif" evidence="13">
    <location>
        <begin position="158"/>
        <end position="165"/>
    </location>
</feature>
<comment type="cofactor">
    <cofactor evidence="13">
        <name>Zn(2+)</name>
        <dbReference type="ChEBI" id="CHEBI:29105"/>
    </cofactor>
    <text evidence="13">Binds 2 Zn(2+) ions per monomer.</text>
</comment>
<gene>
    <name evidence="13 17" type="primary">dnaJ</name>
    <name evidence="17" type="ORF">P857_773</name>
</gene>
<keyword evidence="18" id="KW-1185">Reference proteome</keyword>
<reference evidence="17 18" key="1">
    <citation type="journal article" date="2013" name="PLoS ONE">
        <title>Bacterial endosymbiosis in a chordate host: long-term co-evolution and conservation of secondary metabolism.</title>
        <authorList>
            <person name="Kwan J.C."/>
            <person name="Schmidt E.W."/>
        </authorList>
    </citation>
    <scope>NUCLEOTIDE SEQUENCE [LARGE SCALE GENOMIC DNA]</scope>
    <source>
        <strain evidence="18">L6</strain>
    </source>
</reference>
<dbReference type="PATRIC" id="fig|1401685.3.peg.4"/>
<keyword evidence="7 13" id="KW-0863">Zinc-finger</keyword>
<dbReference type="Pfam" id="PF00684">
    <property type="entry name" value="DnaJ_CXXCXGXG"/>
    <property type="match status" value="1"/>
</dbReference>
<dbReference type="PANTHER" id="PTHR43096:SF52">
    <property type="entry name" value="DNAJ HOMOLOG 1, MITOCHONDRIAL-RELATED"/>
    <property type="match status" value="1"/>
</dbReference>
<evidence type="ECO:0000313" key="18">
    <source>
        <dbReference type="Proteomes" id="UP000018951"/>
    </source>
</evidence>
<dbReference type="InterPro" id="IPR018253">
    <property type="entry name" value="DnaJ_domain_CS"/>
</dbReference>
<dbReference type="SUPFAM" id="SSF46565">
    <property type="entry name" value="Chaperone J-domain"/>
    <property type="match status" value="1"/>
</dbReference>
<keyword evidence="5 13" id="KW-0479">Metal-binding</keyword>
<evidence type="ECO:0000256" key="14">
    <source>
        <dbReference type="PROSITE-ProRule" id="PRU00546"/>
    </source>
</evidence>
<keyword evidence="6 13" id="KW-0677">Repeat</keyword>
<dbReference type="InterPro" id="IPR008971">
    <property type="entry name" value="HSP40/DnaJ_pept-bd"/>
</dbReference>
<accession>W2V038</accession>
<keyword evidence="8 13" id="KW-0862">Zinc</keyword>
<evidence type="ECO:0000259" key="15">
    <source>
        <dbReference type="PROSITE" id="PS50076"/>
    </source>
</evidence>
<dbReference type="GO" id="GO:0051082">
    <property type="term" value="F:unfolded protein binding"/>
    <property type="evidence" value="ECO:0007669"/>
    <property type="project" value="UniProtKB-UniRule"/>
</dbReference>
<feature type="binding site" evidence="13">
    <location>
        <position position="183"/>
    </location>
    <ligand>
        <name>Zn(2+)</name>
        <dbReference type="ChEBI" id="CHEBI:29105"/>
        <label>2</label>
    </ligand>
</feature>
<evidence type="ECO:0000256" key="10">
    <source>
        <dbReference type="ARBA" id="ARBA00023186"/>
    </source>
</evidence>
<dbReference type="NCBIfam" id="TIGR02349">
    <property type="entry name" value="DnaJ_bact"/>
    <property type="match status" value="1"/>
</dbReference>
<comment type="domain">
    <text evidence="13">The J domain is necessary and sufficient to stimulate DnaK ATPase activity. Zinc center 1 plays an important role in the autonomous, DnaK-independent chaperone activity of DnaJ. Zinc center 2 is essential for interaction with DnaK and for DnaJ activity.</text>
</comment>
<dbReference type="Pfam" id="PF01556">
    <property type="entry name" value="DnaJ_C"/>
    <property type="match status" value="1"/>
</dbReference>
<dbReference type="GO" id="GO:0042026">
    <property type="term" value="P:protein refolding"/>
    <property type="evidence" value="ECO:0007669"/>
    <property type="project" value="TreeGrafter"/>
</dbReference>
<evidence type="ECO:0000256" key="4">
    <source>
        <dbReference type="ARBA" id="ARBA00022705"/>
    </source>
</evidence>
<dbReference type="Gene3D" id="2.60.260.20">
    <property type="entry name" value="Urease metallochaperone UreE, N-terminal domain"/>
    <property type="match status" value="2"/>
</dbReference>
<dbReference type="Gene3D" id="2.10.230.10">
    <property type="entry name" value="Heat shock protein DnaJ, cysteine-rich domain"/>
    <property type="match status" value="1"/>
</dbReference>
<dbReference type="Pfam" id="PF00226">
    <property type="entry name" value="DnaJ"/>
    <property type="match status" value="1"/>
</dbReference>
<dbReference type="PROSITE" id="PS00636">
    <property type="entry name" value="DNAJ_1"/>
    <property type="match status" value="1"/>
</dbReference>
<dbReference type="GO" id="GO:0008270">
    <property type="term" value="F:zinc ion binding"/>
    <property type="evidence" value="ECO:0007669"/>
    <property type="project" value="UniProtKB-UniRule"/>
</dbReference>
<dbReference type="GO" id="GO:0009408">
    <property type="term" value="P:response to heat"/>
    <property type="evidence" value="ECO:0007669"/>
    <property type="project" value="InterPro"/>
</dbReference>
<feature type="binding site" evidence="13">
    <location>
        <position position="197"/>
    </location>
    <ligand>
        <name>Zn(2+)</name>
        <dbReference type="ChEBI" id="CHEBI:29105"/>
        <label>1</label>
    </ligand>
</feature>
<dbReference type="InterPro" id="IPR002939">
    <property type="entry name" value="DnaJ_C"/>
</dbReference>
<proteinExistence type="inferred from homology"/>
<dbReference type="GO" id="GO:0005737">
    <property type="term" value="C:cytoplasm"/>
    <property type="evidence" value="ECO:0007669"/>
    <property type="project" value="UniProtKB-SubCell"/>
</dbReference>
<dbReference type="AlphaFoldDB" id="W2V038"/>
<feature type="binding site" evidence="13">
    <location>
        <position position="141"/>
    </location>
    <ligand>
        <name>Zn(2+)</name>
        <dbReference type="ChEBI" id="CHEBI:29105"/>
        <label>1</label>
    </ligand>
</feature>
<keyword evidence="10 13" id="KW-0143">Chaperone</keyword>
<evidence type="ECO:0000256" key="3">
    <source>
        <dbReference type="ARBA" id="ARBA00022490"/>
    </source>
</evidence>
<dbReference type="SMART" id="SM00271">
    <property type="entry name" value="DnaJ"/>
    <property type="match status" value="1"/>
</dbReference>
<feature type="binding site" evidence="13">
    <location>
        <position position="161"/>
    </location>
    <ligand>
        <name>Zn(2+)</name>
        <dbReference type="ChEBI" id="CHEBI:29105"/>
        <label>2</label>
    </ligand>
</feature>
<comment type="caution">
    <text evidence="17">The sequence shown here is derived from an EMBL/GenBank/DDBJ whole genome shotgun (WGS) entry which is preliminary data.</text>
</comment>
<feature type="zinc finger region" description="CR-type" evidence="14">
    <location>
        <begin position="128"/>
        <end position="206"/>
    </location>
</feature>
<evidence type="ECO:0000256" key="9">
    <source>
        <dbReference type="ARBA" id="ARBA00023016"/>
    </source>
</evidence>
<dbReference type="InterPro" id="IPR001623">
    <property type="entry name" value="DnaJ_domain"/>
</dbReference>
<name>W2V038_9RICK</name>
<dbReference type="Gene3D" id="1.10.287.110">
    <property type="entry name" value="DnaJ domain"/>
    <property type="match status" value="1"/>
</dbReference>
<dbReference type="EMBL" id="AXCJ01000001">
    <property type="protein sequence ID" value="ETO91604.1"/>
    <property type="molecule type" value="Genomic_DNA"/>
</dbReference>
<feature type="repeat" description="CXXCXGXG motif" evidence="13">
    <location>
        <begin position="141"/>
        <end position="148"/>
    </location>
</feature>
<dbReference type="Proteomes" id="UP000018951">
    <property type="component" value="Unassembled WGS sequence"/>
</dbReference>
<evidence type="ECO:0000256" key="6">
    <source>
        <dbReference type="ARBA" id="ARBA00022737"/>
    </source>
</evidence>
<evidence type="ECO:0000256" key="2">
    <source>
        <dbReference type="ARBA" id="ARBA00011738"/>
    </source>
</evidence>
<dbReference type="FunFam" id="2.60.260.20:FF:000004">
    <property type="entry name" value="Molecular chaperone DnaJ"/>
    <property type="match status" value="1"/>
</dbReference>
<keyword evidence="3 13" id="KW-0963">Cytoplasm</keyword>